<feature type="compositionally biased region" description="Basic and acidic residues" evidence="1">
    <location>
        <begin position="319"/>
        <end position="335"/>
    </location>
</feature>
<dbReference type="AlphaFoldDB" id="A0AAN8N640"/>
<dbReference type="Proteomes" id="UP001307849">
    <property type="component" value="Unassembled WGS sequence"/>
</dbReference>
<feature type="region of interest" description="Disordered" evidence="1">
    <location>
        <begin position="1"/>
        <end position="37"/>
    </location>
</feature>
<keyword evidence="2" id="KW-0472">Membrane</keyword>
<protein>
    <submittedName>
        <fullName evidence="3">Uncharacterized protein</fullName>
    </submittedName>
</protein>
<feature type="transmembrane region" description="Helical" evidence="2">
    <location>
        <begin position="246"/>
        <end position="267"/>
    </location>
</feature>
<feature type="transmembrane region" description="Helical" evidence="2">
    <location>
        <begin position="287"/>
        <end position="308"/>
    </location>
</feature>
<name>A0AAN8N640_9PEZI</name>
<organism evidence="3 4">
    <name type="scientific">Arthrobotrys conoides</name>
    <dbReference type="NCBI Taxonomy" id="74498"/>
    <lineage>
        <taxon>Eukaryota</taxon>
        <taxon>Fungi</taxon>
        <taxon>Dikarya</taxon>
        <taxon>Ascomycota</taxon>
        <taxon>Pezizomycotina</taxon>
        <taxon>Orbiliomycetes</taxon>
        <taxon>Orbiliales</taxon>
        <taxon>Orbiliaceae</taxon>
        <taxon>Arthrobotrys</taxon>
    </lineage>
</organism>
<gene>
    <name evidence="3" type="ORF">TWF506_011349</name>
</gene>
<dbReference type="EMBL" id="JAVHJM010000009">
    <property type="protein sequence ID" value="KAK6506439.1"/>
    <property type="molecule type" value="Genomic_DNA"/>
</dbReference>
<evidence type="ECO:0000313" key="3">
    <source>
        <dbReference type="EMBL" id="KAK6506439.1"/>
    </source>
</evidence>
<reference evidence="3 4" key="1">
    <citation type="submission" date="2019-10" db="EMBL/GenBank/DDBJ databases">
        <authorList>
            <person name="Palmer J.M."/>
        </authorList>
    </citation>
    <scope>NUCLEOTIDE SEQUENCE [LARGE SCALE GENOMIC DNA]</scope>
    <source>
        <strain evidence="3 4">TWF506</strain>
    </source>
</reference>
<feature type="transmembrane region" description="Helical" evidence="2">
    <location>
        <begin position="387"/>
        <end position="410"/>
    </location>
</feature>
<evidence type="ECO:0000313" key="4">
    <source>
        <dbReference type="Proteomes" id="UP001307849"/>
    </source>
</evidence>
<evidence type="ECO:0000256" key="2">
    <source>
        <dbReference type="SAM" id="Phobius"/>
    </source>
</evidence>
<keyword evidence="2" id="KW-1133">Transmembrane helix</keyword>
<feature type="region of interest" description="Disordered" evidence="1">
    <location>
        <begin position="318"/>
        <end position="359"/>
    </location>
</feature>
<accession>A0AAN8N640</accession>
<comment type="caution">
    <text evidence="3">The sequence shown here is derived from an EMBL/GenBank/DDBJ whole genome shotgun (WGS) entry which is preliminary data.</text>
</comment>
<evidence type="ECO:0000256" key="1">
    <source>
        <dbReference type="SAM" id="MobiDB-lite"/>
    </source>
</evidence>
<keyword evidence="4" id="KW-1185">Reference proteome</keyword>
<proteinExistence type="predicted"/>
<keyword evidence="2" id="KW-0812">Transmembrane</keyword>
<sequence length="456" mass="50921">MPWFSRFRKPEAAPQQSAEPEPPSPSLPVRHGETFIAPQRPRRVIPAPGLFIKPIPRCRPHQYELTPPPEENVAFEGIRYPQPALTASSMPTTSSGSVQSFRPDSAVYYCRYSEDGIRSDIASQSGKDSDGGMAGYCVFRESDLAANNPAEVLSPPLKDYEIDEEWKSTGEVSSPAVTITAGGLKLQDPLESTDTLIRYPIGRRISAFTEVLSFESSEDGQSTTLEEREIQSGIDRIPLLPRSEKILYVYSPWILRSMYVLMLANWWTLIPLMNLASKGFHPENLPLLYSCGMLIVITLNLGLQLNYFRVHGTPWGRRRSAEKARDENEPTERNNRQGPTGGVYARRNDAGPGPDIDLEANRCGSRTTLKKDRNRKGCQLRTGMESYVFAVDMILFMLTLAALAVSIVFARHRSVMHELQMMEAARNATLGGGDGDIRSNLRVVEVYGDDKGYKLF</sequence>